<evidence type="ECO:0000313" key="2">
    <source>
        <dbReference type="Proteomes" id="UP000177810"/>
    </source>
</evidence>
<dbReference type="Proteomes" id="UP000177810">
    <property type="component" value="Unassembled WGS sequence"/>
</dbReference>
<organism evidence="1 2">
    <name type="scientific">Candidatus Portnoybacteria bacterium RBG_13_40_8</name>
    <dbReference type="NCBI Taxonomy" id="1801990"/>
    <lineage>
        <taxon>Bacteria</taxon>
        <taxon>Candidatus Portnoyibacteriota</taxon>
    </lineage>
</organism>
<protein>
    <submittedName>
        <fullName evidence="1">Uncharacterized protein</fullName>
    </submittedName>
</protein>
<gene>
    <name evidence="1" type="ORF">A2V69_00865</name>
</gene>
<proteinExistence type="predicted"/>
<dbReference type="EMBL" id="MHMT01000016">
    <property type="protein sequence ID" value="OGZ32619.1"/>
    <property type="molecule type" value="Genomic_DNA"/>
</dbReference>
<evidence type="ECO:0000313" key="1">
    <source>
        <dbReference type="EMBL" id="OGZ32619.1"/>
    </source>
</evidence>
<sequence length="68" mass="7955">MICPVCKKRHALFPEEDFEVTGDGFVPKNSDAVRKNKESFDSNEEQECVMCEYTSHPPEFEPEQERMK</sequence>
<accession>A0A1G2F3L7</accession>
<reference evidence="1 2" key="1">
    <citation type="journal article" date="2016" name="Nat. Commun.">
        <title>Thousands of microbial genomes shed light on interconnected biogeochemical processes in an aquifer system.</title>
        <authorList>
            <person name="Anantharaman K."/>
            <person name="Brown C.T."/>
            <person name="Hug L.A."/>
            <person name="Sharon I."/>
            <person name="Castelle C.J."/>
            <person name="Probst A.J."/>
            <person name="Thomas B.C."/>
            <person name="Singh A."/>
            <person name="Wilkins M.J."/>
            <person name="Karaoz U."/>
            <person name="Brodie E.L."/>
            <person name="Williams K.H."/>
            <person name="Hubbard S.S."/>
            <person name="Banfield J.F."/>
        </authorList>
    </citation>
    <scope>NUCLEOTIDE SEQUENCE [LARGE SCALE GENOMIC DNA]</scope>
</reference>
<dbReference type="STRING" id="1801990.A2V69_00865"/>
<name>A0A1G2F3L7_9BACT</name>
<dbReference type="AlphaFoldDB" id="A0A1G2F3L7"/>
<comment type="caution">
    <text evidence="1">The sequence shown here is derived from an EMBL/GenBank/DDBJ whole genome shotgun (WGS) entry which is preliminary data.</text>
</comment>